<dbReference type="PROSITE" id="PS50011">
    <property type="entry name" value="PROTEIN_KINASE_DOM"/>
    <property type="match status" value="1"/>
</dbReference>
<evidence type="ECO:0000256" key="10">
    <source>
        <dbReference type="ARBA" id="ARBA00023136"/>
    </source>
</evidence>
<keyword evidence="4 14" id="KW-0812">Transmembrane</keyword>
<keyword evidence="7" id="KW-0418">Kinase</keyword>
<evidence type="ECO:0000256" key="8">
    <source>
        <dbReference type="ARBA" id="ARBA00022840"/>
    </source>
</evidence>
<dbReference type="InterPro" id="IPR008271">
    <property type="entry name" value="Ser/Thr_kinase_AS"/>
</dbReference>
<comment type="subcellular location">
    <subcellularLocation>
        <location evidence="1">Membrane</location>
        <topology evidence="1">Single-pass membrane protein</topology>
    </subcellularLocation>
</comment>
<dbReference type="GO" id="GO:0030247">
    <property type="term" value="F:polysaccharide binding"/>
    <property type="evidence" value="ECO:0007669"/>
    <property type="project" value="InterPro"/>
</dbReference>
<dbReference type="InterPro" id="IPR017441">
    <property type="entry name" value="Protein_kinase_ATP_BS"/>
</dbReference>
<evidence type="ECO:0000256" key="9">
    <source>
        <dbReference type="ARBA" id="ARBA00022989"/>
    </source>
</evidence>
<keyword evidence="11" id="KW-0325">Glycoprotein</keyword>
<dbReference type="SUPFAM" id="SSF56112">
    <property type="entry name" value="Protein kinase-like (PK-like)"/>
    <property type="match status" value="1"/>
</dbReference>
<dbReference type="EnsemblPlants" id="TuG1812G0500000735.01.T02">
    <property type="protein sequence ID" value="TuG1812G0500000735.01.T02"/>
    <property type="gene ID" value="TuG1812G0500000735.01"/>
</dbReference>
<dbReference type="InterPro" id="IPR000719">
    <property type="entry name" value="Prot_kinase_dom"/>
</dbReference>
<evidence type="ECO:0000256" key="13">
    <source>
        <dbReference type="SAM" id="MobiDB-lite"/>
    </source>
</evidence>
<organism evidence="16 17">
    <name type="scientific">Triticum urartu</name>
    <name type="common">Red wild einkorn</name>
    <name type="synonym">Crithodium urartu</name>
    <dbReference type="NCBI Taxonomy" id="4572"/>
    <lineage>
        <taxon>Eukaryota</taxon>
        <taxon>Viridiplantae</taxon>
        <taxon>Streptophyta</taxon>
        <taxon>Embryophyta</taxon>
        <taxon>Tracheophyta</taxon>
        <taxon>Spermatophyta</taxon>
        <taxon>Magnoliopsida</taxon>
        <taxon>Liliopsida</taxon>
        <taxon>Poales</taxon>
        <taxon>Poaceae</taxon>
        <taxon>BOP clade</taxon>
        <taxon>Pooideae</taxon>
        <taxon>Triticodae</taxon>
        <taxon>Triticeae</taxon>
        <taxon>Triticinae</taxon>
        <taxon>Triticum</taxon>
    </lineage>
</organism>
<dbReference type="FunFam" id="1.10.510.10:FF:000161">
    <property type="entry name" value="Wall-associated receptor kinase-like 20"/>
    <property type="match status" value="1"/>
</dbReference>
<evidence type="ECO:0000259" key="15">
    <source>
        <dbReference type="PROSITE" id="PS50011"/>
    </source>
</evidence>
<keyword evidence="9 14" id="KW-1133">Transmembrane helix</keyword>
<name>A0A8R7UE93_TRIUA</name>
<feature type="compositionally biased region" description="Polar residues" evidence="13">
    <location>
        <begin position="736"/>
        <end position="750"/>
    </location>
</feature>
<reference evidence="16" key="3">
    <citation type="submission" date="2022-06" db="UniProtKB">
        <authorList>
            <consortium name="EnsemblPlants"/>
        </authorList>
    </citation>
    <scope>IDENTIFICATION</scope>
</reference>
<dbReference type="PANTHER" id="PTHR46008">
    <property type="entry name" value="LEAF RUST 10 DISEASE-RESISTANCE LOCUS RECEPTOR-LIKE PROTEIN KINASE-LIKE 1.4"/>
    <property type="match status" value="1"/>
</dbReference>
<dbReference type="Gene3D" id="3.30.200.20">
    <property type="entry name" value="Phosphorylase Kinase, domain 1"/>
    <property type="match status" value="1"/>
</dbReference>
<dbReference type="GO" id="GO:0004674">
    <property type="term" value="F:protein serine/threonine kinase activity"/>
    <property type="evidence" value="ECO:0007669"/>
    <property type="project" value="UniProtKB-KW"/>
</dbReference>
<evidence type="ECO:0000256" key="4">
    <source>
        <dbReference type="ARBA" id="ARBA00022692"/>
    </source>
</evidence>
<evidence type="ECO:0000256" key="2">
    <source>
        <dbReference type="ARBA" id="ARBA00022527"/>
    </source>
</evidence>
<feature type="domain" description="Protein kinase" evidence="15">
    <location>
        <begin position="405"/>
        <end position="694"/>
    </location>
</feature>
<dbReference type="GO" id="GO:0005886">
    <property type="term" value="C:plasma membrane"/>
    <property type="evidence" value="ECO:0007669"/>
    <property type="project" value="UniProtKB-ARBA"/>
</dbReference>
<dbReference type="Gramene" id="TuG1812G0500000735.01.T02">
    <property type="protein sequence ID" value="TuG1812G0500000735.01.T02"/>
    <property type="gene ID" value="TuG1812G0500000735.01"/>
</dbReference>
<reference evidence="16" key="2">
    <citation type="submission" date="2018-03" db="EMBL/GenBank/DDBJ databases">
        <title>The Triticum urartu genome reveals the dynamic nature of wheat genome evolution.</title>
        <authorList>
            <person name="Ling H."/>
            <person name="Ma B."/>
            <person name="Shi X."/>
            <person name="Liu H."/>
            <person name="Dong L."/>
            <person name="Sun H."/>
            <person name="Cao Y."/>
            <person name="Gao Q."/>
            <person name="Zheng S."/>
            <person name="Li Y."/>
            <person name="Yu Y."/>
            <person name="Du H."/>
            <person name="Qi M."/>
            <person name="Li Y."/>
            <person name="Yu H."/>
            <person name="Cui Y."/>
            <person name="Wang N."/>
            <person name="Chen C."/>
            <person name="Wu H."/>
            <person name="Zhao Y."/>
            <person name="Zhang J."/>
            <person name="Li Y."/>
            <person name="Zhou W."/>
            <person name="Zhang B."/>
            <person name="Hu W."/>
            <person name="Eijk M."/>
            <person name="Tang J."/>
            <person name="Witsenboer H."/>
            <person name="Zhao S."/>
            <person name="Li Z."/>
            <person name="Zhang A."/>
            <person name="Wang D."/>
            <person name="Liang C."/>
        </authorList>
    </citation>
    <scope>NUCLEOTIDE SEQUENCE [LARGE SCALE GENOMIC DNA]</scope>
    <source>
        <strain evidence="16">cv. G1812</strain>
    </source>
</reference>
<dbReference type="Gene3D" id="1.10.510.10">
    <property type="entry name" value="Transferase(Phosphotransferase) domain 1"/>
    <property type="match status" value="1"/>
</dbReference>
<keyword evidence="17" id="KW-1185">Reference proteome</keyword>
<evidence type="ECO:0000256" key="7">
    <source>
        <dbReference type="ARBA" id="ARBA00022777"/>
    </source>
</evidence>
<feature type="transmembrane region" description="Helical" evidence="14">
    <location>
        <begin position="334"/>
        <end position="359"/>
    </location>
</feature>
<dbReference type="Pfam" id="PF07714">
    <property type="entry name" value="PK_Tyr_Ser-Thr"/>
    <property type="match status" value="1"/>
</dbReference>
<gene>
    <name evidence="16" type="primary">LOC125507935</name>
</gene>
<dbReference type="SMART" id="SM00220">
    <property type="entry name" value="S_TKc"/>
    <property type="match status" value="1"/>
</dbReference>
<keyword evidence="5" id="KW-0732">Signal</keyword>
<dbReference type="PANTHER" id="PTHR46008:SF62">
    <property type="entry name" value="PROTEIN KINASE DOMAIN-CONTAINING PROTEIN"/>
    <property type="match status" value="1"/>
</dbReference>
<evidence type="ECO:0000256" key="11">
    <source>
        <dbReference type="ARBA" id="ARBA00023180"/>
    </source>
</evidence>
<dbReference type="GO" id="GO:0005524">
    <property type="term" value="F:ATP binding"/>
    <property type="evidence" value="ECO:0007669"/>
    <property type="project" value="UniProtKB-UniRule"/>
</dbReference>
<proteinExistence type="predicted"/>
<dbReference type="Proteomes" id="UP000015106">
    <property type="component" value="Chromosome 5"/>
</dbReference>
<evidence type="ECO:0000256" key="14">
    <source>
        <dbReference type="SAM" id="Phobius"/>
    </source>
</evidence>
<dbReference type="InterPro" id="IPR025287">
    <property type="entry name" value="WAK_GUB"/>
</dbReference>
<dbReference type="InterPro" id="IPR001245">
    <property type="entry name" value="Ser-Thr/Tyr_kinase_cat_dom"/>
</dbReference>
<dbReference type="AlphaFoldDB" id="A0A8R7UE93"/>
<evidence type="ECO:0000256" key="3">
    <source>
        <dbReference type="ARBA" id="ARBA00022679"/>
    </source>
</evidence>
<dbReference type="PROSITE" id="PS00107">
    <property type="entry name" value="PROTEIN_KINASE_ATP"/>
    <property type="match status" value="1"/>
</dbReference>
<reference evidence="17" key="1">
    <citation type="journal article" date="2013" name="Nature">
        <title>Draft genome of the wheat A-genome progenitor Triticum urartu.</title>
        <authorList>
            <person name="Ling H.Q."/>
            <person name="Zhao S."/>
            <person name="Liu D."/>
            <person name="Wang J."/>
            <person name="Sun H."/>
            <person name="Zhang C."/>
            <person name="Fan H."/>
            <person name="Li D."/>
            <person name="Dong L."/>
            <person name="Tao Y."/>
            <person name="Gao C."/>
            <person name="Wu H."/>
            <person name="Li Y."/>
            <person name="Cui Y."/>
            <person name="Guo X."/>
            <person name="Zheng S."/>
            <person name="Wang B."/>
            <person name="Yu K."/>
            <person name="Liang Q."/>
            <person name="Yang W."/>
            <person name="Lou X."/>
            <person name="Chen J."/>
            <person name="Feng M."/>
            <person name="Jian J."/>
            <person name="Zhang X."/>
            <person name="Luo G."/>
            <person name="Jiang Y."/>
            <person name="Liu J."/>
            <person name="Wang Z."/>
            <person name="Sha Y."/>
            <person name="Zhang B."/>
            <person name="Wu H."/>
            <person name="Tang D."/>
            <person name="Shen Q."/>
            <person name="Xue P."/>
            <person name="Zou S."/>
            <person name="Wang X."/>
            <person name="Liu X."/>
            <person name="Wang F."/>
            <person name="Yang Y."/>
            <person name="An X."/>
            <person name="Dong Z."/>
            <person name="Zhang K."/>
            <person name="Zhang X."/>
            <person name="Luo M.C."/>
            <person name="Dvorak J."/>
            <person name="Tong Y."/>
            <person name="Wang J."/>
            <person name="Yang H."/>
            <person name="Li Z."/>
            <person name="Wang D."/>
            <person name="Zhang A."/>
            <person name="Wang J."/>
        </authorList>
    </citation>
    <scope>NUCLEOTIDE SEQUENCE</scope>
    <source>
        <strain evidence="17">cv. G1812</strain>
    </source>
</reference>
<keyword evidence="8 12" id="KW-0067">ATP-binding</keyword>
<dbReference type="InterPro" id="IPR011009">
    <property type="entry name" value="Kinase-like_dom_sf"/>
</dbReference>
<evidence type="ECO:0000313" key="16">
    <source>
        <dbReference type="EnsemblPlants" id="TuG1812G0500000735.01.T02"/>
    </source>
</evidence>
<feature type="binding site" evidence="12">
    <location>
        <position position="435"/>
    </location>
    <ligand>
        <name>ATP</name>
        <dbReference type="ChEBI" id="CHEBI:30616"/>
    </ligand>
</feature>
<dbReference type="Pfam" id="PF13947">
    <property type="entry name" value="GUB_WAK_bind"/>
    <property type="match status" value="1"/>
</dbReference>
<evidence type="ECO:0000256" key="5">
    <source>
        <dbReference type="ARBA" id="ARBA00022729"/>
    </source>
</evidence>
<evidence type="ECO:0000313" key="17">
    <source>
        <dbReference type="Proteomes" id="UP000015106"/>
    </source>
</evidence>
<keyword evidence="6 12" id="KW-0547">Nucleotide-binding</keyword>
<sequence>MLLTIFMTVPLDQFVPTSRAHLQPIQASNCTYQNLSLSLNCKLKLVYNLYEMRRLVVLLLAVLLPHETSCSAAAASGGGSQCSRRCGTTTVPYPFGFSPGCPIRLSCDASVSTATLPYIGENGTTYRVISFNSTTSTVVVGLSPSCSRSVPEARRALSGGNYGVSSRTGLFLRGGCSGVNASAGGGCSVPVDVMSRLLRTAQCAGLGNDTSPAAVACVASAPPNSTAAVRGQFLLWEKVEKRKCGDVLTSTVFVVTAEGTATLEFGVAELGWWLNGTCGAGGGERCAANASCTDVRTPSGETGHRCGCVAGMEGDGFLAGDGCYLAKRGFKKNVAFIAAAGVVVGVAAAAGVLLLLCWARRRRSVGKGRQGSSRLAAMRLLSEAATSSGVPVYSYNEVARATNSFSDTHRLGTGAYGTVYVGRLPANSTALVAIKRLRCRLDDHDDGGGRAVALLLNEIRLISSLSHPNLVRLLGCCLDRGEQILVYELVPNGTLSHHLHGNGDGDSTLPWRARLGVAAGTAAAIAYLHAARPPIFHRDVKSGNILLGADLRAKLADFGLSRAARGAEDASRSHVSTAPQGTPGYVDPEYHQSFHLSDKSDVYSFGVVLLELITAMKVVDFARPANEVNLACLALDRIGKGRVEEIVDPALLRHGEEWVMESVRHVSELAFQCLAFDKDVRPSMSEVAAELCRIRDAAPDSGMTDLVADVGLNGPDTTTAKKARSPVSVQEVWVSDRSSQSTNGSMPRFP</sequence>
<keyword evidence="2" id="KW-0723">Serine/threonine-protein kinase</keyword>
<dbReference type="PROSITE" id="PS00108">
    <property type="entry name" value="PROTEIN_KINASE_ST"/>
    <property type="match status" value="1"/>
</dbReference>
<protein>
    <recommendedName>
        <fullName evidence="15">Protein kinase domain-containing protein</fullName>
    </recommendedName>
</protein>
<feature type="region of interest" description="Disordered" evidence="13">
    <location>
        <begin position="714"/>
        <end position="750"/>
    </location>
</feature>
<evidence type="ECO:0000256" key="6">
    <source>
        <dbReference type="ARBA" id="ARBA00022741"/>
    </source>
</evidence>
<accession>A0A8R7UE93</accession>
<keyword evidence="3" id="KW-0808">Transferase</keyword>
<evidence type="ECO:0000256" key="12">
    <source>
        <dbReference type="PROSITE-ProRule" id="PRU10141"/>
    </source>
</evidence>
<keyword evidence="10 14" id="KW-0472">Membrane</keyword>
<evidence type="ECO:0000256" key="1">
    <source>
        <dbReference type="ARBA" id="ARBA00004167"/>
    </source>
</evidence>